<dbReference type="SUPFAM" id="SSF53756">
    <property type="entry name" value="UDP-Glycosyltransferase/glycogen phosphorylase"/>
    <property type="match status" value="1"/>
</dbReference>
<name>A0ABW7CXC5_9GAMM</name>
<evidence type="ECO:0000313" key="1">
    <source>
        <dbReference type="EMBL" id="MFG6109604.1"/>
    </source>
</evidence>
<sequence>MPTAVPPPHASRRWVMLASEAYALPILRPLAACAQARGHQVLWLAPDAVAARLQPGEQRIGSGWQLRAFKPHAVFATVNRIPPFFPGLQVQLFHGLNLHKRDPAQGQFRMLGLFDLYCSHGPATTAPLQQLAAQRRDFGVVETGWPKLDALFAAPGTQVQALLAAAGGRPRVMYASTFNAPLSQASRCLPVLEALIARGDRYWLLTLHPMSPPAVRERYRALAGPNACYLEAEHVVAMMQAADVLVCDTSSVVEEFILLDKPVVTVCHRQPQPCMHDVRSPDEIDAAIDAALAMPGAAAQARRAYAMQIHPATDARAAERVLAAVEQRLCSGDAGLRRRARRPFRRWWRSWTLWRALLPGKRTTTPC</sequence>
<gene>
    <name evidence="1" type="ORF">ACEU0G_003619</name>
</gene>
<dbReference type="Proteomes" id="UP001605261">
    <property type="component" value="Unassembled WGS sequence"/>
</dbReference>
<dbReference type="EMBL" id="JBHGCJ010000007">
    <property type="protein sequence ID" value="MFG6109604.1"/>
    <property type="molecule type" value="Genomic_DNA"/>
</dbReference>
<reference evidence="1 2" key="1">
    <citation type="submission" date="2024-09" db="EMBL/GenBank/DDBJ databases">
        <authorList>
            <consortium name="All-Russian atlas of soil microorganisms"/>
            <consortium name="as a basis for the search for new antimicrobial producers and enzymes with unique properties"/>
            <person name="Sokolova E.A."/>
            <person name="Voronina E.N."/>
        </authorList>
    </citation>
    <scope>NUCLEOTIDE SEQUENCE [LARGE SCALE GENOMIC DNA]</scope>
    <source>
        <strain evidence="1 2">AF-22b-331.1</strain>
    </source>
</reference>
<organism evidence="1 2">
    <name type="scientific">Stenotrophomonas nematodicola</name>
    <dbReference type="NCBI Taxonomy" id="2656746"/>
    <lineage>
        <taxon>Bacteria</taxon>
        <taxon>Pseudomonadati</taxon>
        <taxon>Pseudomonadota</taxon>
        <taxon>Gammaproteobacteria</taxon>
        <taxon>Lysobacterales</taxon>
        <taxon>Lysobacteraceae</taxon>
        <taxon>Stenotrophomonas</taxon>
    </lineage>
</organism>
<comment type="caution">
    <text evidence="1">The sequence shown here is derived from an EMBL/GenBank/DDBJ whole genome shotgun (WGS) entry which is preliminary data.</text>
</comment>
<evidence type="ECO:0000313" key="2">
    <source>
        <dbReference type="Proteomes" id="UP001605261"/>
    </source>
</evidence>
<dbReference type="Gene3D" id="3.40.50.12580">
    <property type="match status" value="1"/>
</dbReference>
<dbReference type="InterPro" id="IPR007554">
    <property type="entry name" value="Glycerophosphate_synth"/>
</dbReference>
<accession>A0ABW7CXC5</accession>
<dbReference type="InterPro" id="IPR043148">
    <property type="entry name" value="TagF_C"/>
</dbReference>
<proteinExistence type="predicted"/>
<dbReference type="RefSeq" id="WP_394163332.1">
    <property type="nucleotide sequence ID" value="NZ_JBHGCJ010000007.1"/>
</dbReference>
<dbReference type="Pfam" id="PF04464">
    <property type="entry name" value="Glyphos_transf"/>
    <property type="match status" value="1"/>
</dbReference>
<keyword evidence="2" id="KW-1185">Reference proteome</keyword>
<protein>
    <submittedName>
        <fullName evidence="1">CDP-glycerol glycerophosphotransferase family protein</fullName>
    </submittedName>
</protein>